<reference evidence="1" key="1">
    <citation type="submission" date="2018-05" db="EMBL/GenBank/DDBJ databases">
        <authorList>
            <person name="Lanie J.A."/>
            <person name="Ng W.-L."/>
            <person name="Kazmierczak K.M."/>
            <person name="Andrzejewski T.M."/>
            <person name="Davidsen T.M."/>
            <person name="Wayne K.J."/>
            <person name="Tettelin H."/>
            <person name="Glass J.I."/>
            <person name="Rusch D."/>
            <person name="Podicherti R."/>
            <person name="Tsui H.-C.T."/>
            <person name="Winkler M.E."/>
        </authorList>
    </citation>
    <scope>NUCLEOTIDE SEQUENCE</scope>
</reference>
<sequence>RATLNIANKLKKVATASSREFSSKSTNNTFCARAWNLLRAGVDFD</sequence>
<feature type="non-terminal residue" evidence="1">
    <location>
        <position position="1"/>
    </location>
</feature>
<protein>
    <submittedName>
        <fullName evidence="1">Uncharacterized protein</fullName>
    </submittedName>
</protein>
<accession>A0A382B8L4</accession>
<organism evidence="1">
    <name type="scientific">marine metagenome</name>
    <dbReference type="NCBI Taxonomy" id="408172"/>
    <lineage>
        <taxon>unclassified sequences</taxon>
        <taxon>metagenomes</taxon>
        <taxon>ecological metagenomes</taxon>
    </lineage>
</organism>
<dbReference type="AlphaFoldDB" id="A0A382B8L4"/>
<name>A0A382B8L4_9ZZZZ</name>
<gene>
    <name evidence="1" type="ORF">METZ01_LOCUS162962</name>
</gene>
<dbReference type="EMBL" id="UINC01028685">
    <property type="protein sequence ID" value="SVB10108.1"/>
    <property type="molecule type" value="Genomic_DNA"/>
</dbReference>
<evidence type="ECO:0000313" key="1">
    <source>
        <dbReference type="EMBL" id="SVB10108.1"/>
    </source>
</evidence>
<proteinExistence type="predicted"/>